<dbReference type="EMBL" id="FNED01000003">
    <property type="protein sequence ID" value="SDI37039.1"/>
    <property type="molecule type" value="Genomic_DNA"/>
</dbReference>
<reference evidence="4 6" key="2">
    <citation type="submission" date="2016-10" db="EMBL/GenBank/DDBJ databases">
        <authorList>
            <person name="de Groot N.N."/>
        </authorList>
    </citation>
    <scope>NUCLEOTIDE SEQUENCE [LARGE SCALE GENOMIC DNA]</scope>
    <source>
        <strain evidence="4 6">DSM 2895</strain>
    </source>
</reference>
<accession>A0A0D1Y947</accession>
<feature type="domain" description="Flagellar hook-length control protein-like C-terminal" evidence="2">
    <location>
        <begin position="287"/>
        <end position="363"/>
    </location>
</feature>
<dbReference type="PATRIC" id="fig|47500.8.peg.6848"/>
<protein>
    <submittedName>
        <fullName evidence="4">Hook-length control protein FliK</fullName>
    </submittedName>
</protein>
<dbReference type="OrthoDB" id="2380967at2"/>
<dbReference type="GeneID" id="42305539"/>
<name>A0A0D1Y947_ANEMI</name>
<proteinExistence type="predicted"/>
<evidence type="ECO:0000313" key="4">
    <source>
        <dbReference type="EMBL" id="SDI37039.1"/>
    </source>
</evidence>
<dbReference type="EMBL" id="LGUG01000004">
    <property type="protein sequence ID" value="KON95768.1"/>
    <property type="molecule type" value="Genomic_DNA"/>
</dbReference>
<dbReference type="CDD" id="cd17470">
    <property type="entry name" value="T3SS_Flik_C"/>
    <property type="match status" value="1"/>
</dbReference>
<evidence type="ECO:0000259" key="2">
    <source>
        <dbReference type="Pfam" id="PF02120"/>
    </source>
</evidence>
<feature type="compositionally biased region" description="Low complexity" evidence="1">
    <location>
        <begin position="378"/>
        <end position="388"/>
    </location>
</feature>
<feature type="compositionally biased region" description="Polar residues" evidence="1">
    <location>
        <begin position="19"/>
        <end position="28"/>
    </location>
</feature>
<dbReference type="Proteomes" id="UP000037269">
    <property type="component" value="Unassembled WGS sequence"/>
</dbReference>
<evidence type="ECO:0000313" key="5">
    <source>
        <dbReference type="Proteomes" id="UP000037269"/>
    </source>
</evidence>
<feature type="compositionally biased region" description="Polar residues" evidence="1">
    <location>
        <begin position="1"/>
        <end position="10"/>
    </location>
</feature>
<feature type="compositionally biased region" description="Acidic residues" evidence="1">
    <location>
        <begin position="407"/>
        <end position="419"/>
    </location>
</feature>
<dbReference type="AlphaFoldDB" id="A0A0D1Y947"/>
<organism evidence="3 5">
    <name type="scientific">Aneurinibacillus migulanus</name>
    <name type="common">Bacillus migulanus</name>
    <dbReference type="NCBI Taxonomy" id="47500"/>
    <lineage>
        <taxon>Bacteria</taxon>
        <taxon>Bacillati</taxon>
        <taxon>Bacillota</taxon>
        <taxon>Bacilli</taxon>
        <taxon>Bacillales</taxon>
        <taxon>Paenibacillaceae</taxon>
        <taxon>Aneurinibacillus group</taxon>
        <taxon>Aneurinibacillus</taxon>
    </lineage>
</organism>
<sequence length="419" mass="45559">MTTVQVNGSLPITKAPSRPTGTSNSVASATSFAREMQTALNEGPKEAPDALASAEKTEADSLLQMLENLLNTVTDIVKQVEENQDVLKDGEIPEELYAALQQIYQLLQQMNLGKQGEQGKGTGEWLQNVFSPIQQQGISNTEEEPFSILNMEQKVKDILNLLKGKNADSLPRDFTSRLQTVLSQVENVSQLAQDTTVKNANATPINGAITQSNALSVKETVQTEGAVTPISDASVPEEGTVTKAMHHQLQENVPNVKLEGTATARNANVSLVPARFFANEMETYIVKQVQLNRGTGAMETTLRLFPENLGRVDVRITALNGAITAHFVTSQVAGKEAIEQQLHQLRHALIQQGLNVEKIEVSYITTTTSEQSSADLLQQGKGNSQQQQKGEEEQSAEEAEFNLAELLGEDIPEPDETVS</sequence>
<dbReference type="STRING" id="47500.AF333_10030"/>
<dbReference type="Pfam" id="PF02120">
    <property type="entry name" value="Flg_hook"/>
    <property type="match status" value="1"/>
</dbReference>
<reference evidence="3 5" key="1">
    <citation type="submission" date="2015-07" db="EMBL/GenBank/DDBJ databases">
        <title>Fjat-14205 dsm 2895.</title>
        <authorList>
            <person name="Liu B."/>
            <person name="Wang J."/>
            <person name="Zhu Y."/>
            <person name="Liu G."/>
            <person name="Chen Q."/>
            <person name="Chen Z."/>
            <person name="Lan J."/>
            <person name="Che J."/>
            <person name="Ge C."/>
            <person name="Shi H."/>
            <person name="Pan Z."/>
            <person name="Liu X."/>
        </authorList>
    </citation>
    <scope>NUCLEOTIDE SEQUENCE [LARGE SCALE GENOMIC DNA]</scope>
    <source>
        <strain evidence="3 5">DSM 2895</strain>
    </source>
</reference>
<dbReference type="Gene3D" id="3.30.750.140">
    <property type="match status" value="1"/>
</dbReference>
<evidence type="ECO:0000313" key="6">
    <source>
        <dbReference type="Proteomes" id="UP000182836"/>
    </source>
</evidence>
<gene>
    <name evidence="3" type="ORF">AF333_10030</name>
    <name evidence="4" type="ORF">SAMN04487909_103236</name>
</gene>
<dbReference type="InterPro" id="IPR021136">
    <property type="entry name" value="Flagellar_hook_control-like_C"/>
</dbReference>
<dbReference type="InterPro" id="IPR038610">
    <property type="entry name" value="FliK-like_C_sf"/>
</dbReference>
<dbReference type="Proteomes" id="UP000182836">
    <property type="component" value="Unassembled WGS sequence"/>
</dbReference>
<feature type="region of interest" description="Disordered" evidence="1">
    <location>
        <begin position="1"/>
        <end position="28"/>
    </location>
</feature>
<keyword evidence="5" id="KW-1185">Reference proteome</keyword>
<evidence type="ECO:0000313" key="3">
    <source>
        <dbReference type="EMBL" id="KON95768.1"/>
    </source>
</evidence>
<feature type="region of interest" description="Disordered" evidence="1">
    <location>
        <begin position="371"/>
        <end position="419"/>
    </location>
</feature>
<evidence type="ECO:0000256" key="1">
    <source>
        <dbReference type="SAM" id="MobiDB-lite"/>
    </source>
</evidence>
<dbReference type="RefSeq" id="WP_043065980.1">
    <property type="nucleotide sequence ID" value="NZ_BJOA01000031.1"/>
</dbReference>